<comment type="catalytic activity">
    <reaction evidence="1">
        <text>D-mannonate = 2-dehydro-3-deoxy-D-gluconate + H2O</text>
        <dbReference type="Rhea" id="RHEA:20097"/>
        <dbReference type="ChEBI" id="CHEBI:15377"/>
        <dbReference type="ChEBI" id="CHEBI:17767"/>
        <dbReference type="ChEBI" id="CHEBI:57990"/>
        <dbReference type="EC" id="4.2.1.8"/>
    </reaction>
</comment>
<dbReference type="InterPro" id="IPR004628">
    <property type="entry name" value="Man_deHydtase"/>
</dbReference>
<dbReference type="Gene3D" id="3.20.20.150">
    <property type="entry name" value="Divalent-metal-dependent TIM barrel enzymes"/>
    <property type="match status" value="1"/>
</dbReference>
<dbReference type="InterPro" id="IPR036237">
    <property type="entry name" value="Xyl_isomerase-like_sf"/>
</dbReference>
<name>A0ABW5LYG5_9BACT</name>
<accession>A0ABW5LYG5</accession>
<keyword evidence="8" id="KW-0408">Iron</keyword>
<dbReference type="PIRSF" id="PIRSF016049">
    <property type="entry name" value="Man_dehyd"/>
    <property type="match status" value="1"/>
</dbReference>
<proteinExistence type="inferred from homology"/>
<keyword evidence="10 11" id="KW-0456">Lyase</keyword>
<evidence type="ECO:0000256" key="7">
    <source>
        <dbReference type="ARBA" id="ARBA00012927"/>
    </source>
</evidence>
<evidence type="ECO:0000256" key="8">
    <source>
        <dbReference type="ARBA" id="ARBA00023004"/>
    </source>
</evidence>
<evidence type="ECO:0000256" key="1">
    <source>
        <dbReference type="ARBA" id="ARBA00001794"/>
    </source>
</evidence>
<evidence type="ECO:0000256" key="2">
    <source>
        <dbReference type="ARBA" id="ARBA00001936"/>
    </source>
</evidence>
<reference evidence="12" key="1">
    <citation type="journal article" date="2019" name="Int. J. Syst. Evol. Microbiol.">
        <title>The Global Catalogue of Microorganisms (GCM) 10K type strain sequencing project: providing services to taxonomists for standard genome sequencing and annotation.</title>
        <authorList>
            <consortium name="The Broad Institute Genomics Platform"/>
            <consortium name="The Broad Institute Genome Sequencing Center for Infectious Disease"/>
            <person name="Wu L."/>
            <person name="Ma J."/>
        </authorList>
    </citation>
    <scope>NUCLEOTIDE SEQUENCE [LARGE SCALE GENOMIC DNA]</scope>
    <source>
        <strain evidence="12">KCTC 42805</strain>
    </source>
</reference>
<comment type="function">
    <text evidence="4">Catalyzes the dehydration of D-mannonate.</text>
</comment>
<dbReference type="GO" id="GO:0008927">
    <property type="term" value="F:mannonate dehydratase activity"/>
    <property type="evidence" value="ECO:0007669"/>
    <property type="project" value="UniProtKB-EC"/>
</dbReference>
<dbReference type="Pfam" id="PF03786">
    <property type="entry name" value="UxuA"/>
    <property type="match status" value="2"/>
</dbReference>
<evidence type="ECO:0000256" key="3">
    <source>
        <dbReference type="ARBA" id="ARBA00001954"/>
    </source>
</evidence>
<comment type="caution">
    <text evidence="11">The sequence shown here is derived from an EMBL/GenBank/DDBJ whole genome shotgun (WGS) entry which is preliminary data.</text>
</comment>
<sequence length="330" mass="37114">MQLSYLFFGYPTEPQATLVRQMGVRYAIAKLAPDLTGDAPPYAFDALKRAKDRFANAGFELIGLEGDQFDMSRIKFGLDGRDEDIERYGQMLTNMGELHINLLCYNFMAGIGWYRTHTETAERGGALVSSFDAEFARTLPLTEYGEVPEEQIWENYQYFIKRVIPIAEQAGVRMALHPDDPPVSLLRGIGRIFTNADGVRRALSLSDSPAHGLTFCQGTYTTMGEDVASLIQEWKDRIRFVHIRDVAGTREHFHETFHDNGPTDMAAMLRCYQEIEFTGPLRSDHVPTMAGEDNTHFGYGMLGNLFGIGYIKGLMDALAIPTNTADFRHT</sequence>
<evidence type="ECO:0000256" key="10">
    <source>
        <dbReference type="ARBA" id="ARBA00023239"/>
    </source>
</evidence>
<dbReference type="Proteomes" id="UP001597469">
    <property type="component" value="Unassembled WGS sequence"/>
</dbReference>
<comment type="cofactor">
    <cofactor evidence="2">
        <name>Mn(2+)</name>
        <dbReference type="ChEBI" id="CHEBI:29035"/>
    </cofactor>
</comment>
<dbReference type="RefSeq" id="WP_381519068.1">
    <property type="nucleotide sequence ID" value="NZ_JBHULN010000001.1"/>
</dbReference>
<evidence type="ECO:0000256" key="6">
    <source>
        <dbReference type="ARBA" id="ARBA00007389"/>
    </source>
</evidence>
<evidence type="ECO:0000256" key="9">
    <source>
        <dbReference type="ARBA" id="ARBA00023211"/>
    </source>
</evidence>
<dbReference type="SUPFAM" id="SSF51658">
    <property type="entry name" value="Xylose isomerase-like"/>
    <property type="match status" value="1"/>
</dbReference>
<organism evidence="11 12">
    <name type="scientific">Spirosoma soli</name>
    <dbReference type="NCBI Taxonomy" id="1770529"/>
    <lineage>
        <taxon>Bacteria</taxon>
        <taxon>Pseudomonadati</taxon>
        <taxon>Bacteroidota</taxon>
        <taxon>Cytophagia</taxon>
        <taxon>Cytophagales</taxon>
        <taxon>Cytophagaceae</taxon>
        <taxon>Spirosoma</taxon>
    </lineage>
</organism>
<comment type="similarity">
    <text evidence="6">Belongs to the mannonate dehydratase family.</text>
</comment>
<evidence type="ECO:0000313" key="11">
    <source>
        <dbReference type="EMBL" id="MFD2569664.1"/>
    </source>
</evidence>
<evidence type="ECO:0000256" key="5">
    <source>
        <dbReference type="ARBA" id="ARBA00004892"/>
    </source>
</evidence>
<keyword evidence="9" id="KW-0464">Manganese</keyword>
<dbReference type="EC" id="4.2.1.8" evidence="7"/>
<dbReference type="EMBL" id="JBHULN010000001">
    <property type="protein sequence ID" value="MFD2569664.1"/>
    <property type="molecule type" value="Genomic_DNA"/>
</dbReference>
<dbReference type="PANTHER" id="PTHR30387:SF2">
    <property type="entry name" value="MANNONATE DEHYDRATASE"/>
    <property type="match status" value="1"/>
</dbReference>
<comment type="pathway">
    <text evidence="5">Carbohydrate metabolism; pentose and glucuronate interconversion.</text>
</comment>
<protein>
    <recommendedName>
        <fullName evidence="7">mannonate dehydratase</fullName>
        <ecNumber evidence="7">4.2.1.8</ecNumber>
    </recommendedName>
</protein>
<dbReference type="PANTHER" id="PTHR30387">
    <property type="entry name" value="MANNONATE DEHYDRATASE"/>
    <property type="match status" value="1"/>
</dbReference>
<comment type="cofactor">
    <cofactor evidence="3">
        <name>Fe(2+)</name>
        <dbReference type="ChEBI" id="CHEBI:29033"/>
    </cofactor>
</comment>
<keyword evidence="12" id="KW-1185">Reference proteome</keyword>
<evidence type="ECO:0000256" key="4">
    <source>
        <dbReference type="ARBA" id="ARBA00002713"/>
    </source>
</evidence>
<gene>
    <name evidence="11" type="ORF">ACFSUS_03410</name>
</gene>
<evidence type="ECO:0000313" key="12">
    <source>
        <dbReference type="Proteomes" id="UP001597469"/>
    </source>
</evidence>